<dbReference type="InterPro" id="IPR003787">
    <property type="entry name" value="Sulphur_relay_DsrE/F-like"/>
</dbReference>
<dbReference type="Gene3D" id="3.40.1260.10">
    <property type="entry name" value="DsrEFH-like"/>
    <property type="match status" value="1"/>
</dbReference>
<dbReference type="EMBL" id="CP136594">
    <property type="protein sequence ID" value="WOE75257.1"/>
    <property type="molecule type" value="Genomic_DNA"/>
</dbReference>
<dbReference type="PANTHER" id="PTHR37691:SF1">
    <property type="entry name" value="BLR3518 PROTEIN"/>
    <property type="match status" value="1"/>
</dbReference>
<reference evidence="2 3" key="1">
    <citation type="submission" date="2023-10" db="EMBL/GenBank/DDBJ databases">
        <title>Complete genome sequence of a Sphingomonadaceae bacterium.</title>
        <authorList>
            <person name="Yan C."/>
        </authorList>
    </citation>
    <scope>NUCLEOTIDE SEQUENCE [LARGE SCALE GENOMIC DNA]</scope>
    <source>
        <strain evidence="2 3">SCSIO 66989</strain>
    </source>
</reference>
<evidence type="ECO:0000256" key="1">
    <source>
        <dbReference type="SAM" id="SignalP"/>
    </source>
</evidence>
<protein>
    <submittedName>
        <fullName evidence="2">DsrE family protein</fullName>
    </submittedName>
</protein>
<evidence type="ECO:0000313" key="3">
    <source>
        <dbReference type="Proteomes" id="UP001302429"/>
    </source>
</evidence>
<feature type="signal peptide" evidence="1">
    <location>
        <begin position="1"/>
        <end position="17"/>
    </location>
</feature>
<dbReference type="Pfam" id="PF02635">
    <property type="entry name" value="DsrE"/>
    <property type="match status" value="1"/>
</dbReference>
<organism evidence="2 3">
    <name type="scientific">Alterisphingorhabdus coralli</name>
    <dbReference type="NCBI Taxonomy" id="3071408"/>
    <lineage>
        <taxon>Bacteria</taxon>
        <taxon>Pseudomonadati</taxon>
        <taxon>Pseudomonadota</taxon>
        <taxon>Alphaproteobacteria</taxon>
        <taxon>Sphingomonadales</taxon>
        <taxon>Sphingomonadaceae</taxon>
        <taxon>Alterisphingorhabdus (ex Yan et al. 2024)</taxon>
    </lineage>
</organism>
<dbReference type="Proteomes" id="UP001302429">
    <property type="component" value="Chromosome"/>
</dbReference>
<sequence length="188" mass="19545">MMIRGIGIGLLAGLAMAAQPACGQRSSEMPRSFATGPVLQDHGPHAPVEMDMPLPADMKLAVAFDVAKGEAGALNRTLVSAARFINMHAANGVEPQNIRAAVVVHGVAVFDMANDAAYARKYPDQQSNPNAALIAALSWQGVDIIICGQSAAGQGLAKSELLPGVTMDLSAMTAHARLQQAGFTLNPF</sequence>
<keyword evidence="3" id="KW-1185">Reference proteome</keyword>
<dbReference type="KEGG" id="acoa:RB602_00625"/>
<dbReference type="SUPFAM" id="SSF75169">
    <property type="entry name" value="DsrEFH-like"/>
    <property type="match status" value="1"/>
</dbReference>
<proteinExistence type="predicted"/>
<accession>A0AA97I0R2</accession>
<gene>
    <name evidence="2" type="ORF">RB602_00625</name>
</gene>
<evidence type="ECO:0000313" key="2">
    <source>
        <dbReference type="EMBL" id="WOE75257.1"/>
    </source>
</evidence>
<name>A0AA97I0R2_9SPHN</name>
<keyword evidence="1" id="KW-0732">Signal</keyword>
<feature type="chain" id="PRO_5041675698" evidence="1">
    <location>
        <begin position="18"/>
        <end position="188"/>
    </location>
</feature>
<dbReference type="AlphaFoldDB" id="A0AA97I0R2"/>
<dbReference type="PANTHER" id="PTHR37691">
    <property type="entry name" value="BLR3518 PROTEIN"/>
    <property type="match status" value="1"/>
</dbReference>
<dbReference type="InterPro" id="IPR027396">
    <property type="entry name" value="DsrEFH-like"/>
</dbReference>
<dbReference type="RefSeq" id="WP_317082007.1">
    <property type="nucleotide sequence ID" value="NZ_CP136594.1"/>
</dbReference>